<dbReference type="EC" id="2.1.1.222" evidence="2"/>
<evidence type="ECO:0000313" key="3">
    <source>
        <dbReference type="Proteomes" id="UP000293912"/>
    </source>
</evidence>
<dbReference type="Gene3D" id="3.40.50.150">
    <property type="entry name" value="Vaccinia Virus protein VP39"/>
    <property type="match status" value="1"/>
</dbReference>
<reference evidence="2 3" key="1">
    <citation type="submission" date="2019-03" db="EMBL/GenBank/DDBJ databases">
        <authorList>
            <person name="Sebastian G."/>
            <person name="Baumann P."/>
            <person name="Ruckert C."/>
            <person name="Kalinowski J."/>
            <person name="Nebel B."/>
            <person name="Takors R."/>
            <person name="Blombach B."/>
        </authorList>
    </citation>
    <scope>NUCLEOTIDE SEQUENCE [LARGE SCALE GENOMIC DNA]</scope>
    <source>
        <strain evidence="2 3">DSM 1084</strain>
    </source>
</reference>
<proteinExistence type="predicted"/>
<gene>
    <name evidence="2" type="primary">ubiG1</name>
    <name evidence="2" type="ORF">HPF_09515</name>
</gene>
<dbReference type="CDD" id="cd02440">
    <property type="entry name" value="AdoMet_MTases"/>
    <property type="match status" value="1"/>
</dbReference>
<dbReference type="InterPro" id="IPR029063">
    <property type="entry name" value="SAM-dependent_MTases_sf"/>
</dbReference>
<dbReference type="Pfam" id="PF13847">
    <property type="entry name" value="Methyltransf_31"/>
    <property type="match status" value="1"/>
</dbReference>
<evidence type="ECO:0000259" key="1">
    <source>
        <dbReference type="Pfam" id="PF13847"/>
    </source>
</evidence>
<name>A0A4P6X2Q4_HYDPS</name>
<keyword evidence="2" id="KW-0830">Ubiquinone</keyword>
<dbReference type="Proteomes" id="UP000293912">
    <property type="component" value="Chromosome"/>
</dbReference>
<dbReference type="PANTHER" id="PTHR43861">
    <property type="entry name" value="TRANS-ACONITATE 2-METHYLTRANSFERASE-RELATED"/>
    <property type="match status" value="1"/>
</dbReference>
<dbReference type="KEGG" id="hpse:HPF_09515"/>
<dbReference type="GO" id="GO:0102208">
    <property type="term" value="F:2-polyprenyl-6-hydroxyphenol methylase activity"/>
    <property type="evidence" value="ECO:0007669"/>
    <property type="project" value="UniProtKB-EC"/>
</dbReference>
<sequence length="240" mass="26410">MGSNRDPPVSPVTRASIRPMSIQNTLTPTAIQRLAAPLYAGVPSAKVRLMQEYRSHICPLHEVIHEVPPQSAVLDVGCGNGLLLNLMASLGRIRQGHGFDVAGPAVAVANQVANDHELSSVVAFEHRSIEQGIPQLGHEVVTVVDVLHHVPDQHKAAFVAALCEVVPAGGRLIVKDMVVRPRWRAAANQMHDLVMARQWVEHVDSDQVEAWASRSGMQVSRRDRFNTLWYGHWLLVLDKP</sequence>
<protein>
    <submittedName>
        <fullName evidence="2">Ubiquinone biosynthesis O-methyltransferase</fullName>
        <ecNumber evidence="2">2.1.1.222</ecNumber>
    </submittedName>
</protein>
<dbReference type="InterPro" id="IPR025714">
    <property type="entry name" value="Methyltranfer_dom"/>
</dbReference>
<dbReference type="SUPFAM" id="SSF53335">
    <property type="entry name" value="S-adenosyl-L-methionine-dependent methyltransferases"/>
    <property type="match status" value="1"/>
</dbReference>
<organism evidence="2 3">
    <name type="scientific">Hydrogenophaga pseudoflava</name>
    <name type="common">Pseudomonas carboxydoflava</name>
    <dbReference type="NCBI Taxonomy" id="47421"/>
    <lineage>
        <taxon>Bacteria</taxon>
        <taxon>Pseudomonadati</taxon>
        <taxon>Pseudomonadota</taxon>
        <taxon>Betaproteobacteria</taxon>
        <taxon>Burkholderiales</taxon>
        <taxon>Comamonadaceae</taxon>
        <taxon>Hydrogenophaga</taxon>
    </lineage>
</organism>
<dbReference type="EMBL" id="CP037867">
    <property type="protein sequence ID" value="QBM27924.1"/>
    <property type="molecule type" value="Genomic_DNA"/>
</dbReference>
<dbReference type="GO" id="GO:0032259">
    <property type="term" value="P:methylation"/>
    <property type="evidence" value="ECO:0007669"/>
    <property type="project" value="UniProtKB-KW"/>
</dbReference>
<dbReference type="AlphaFoldDB" id="A0A4P6X2Q4"/>
<accession>A0A4P6X2Q4</accession>
<keyword evidence="2" id="KW-0489">Methyltransferase</keyword>
<feature type="domain" description="Methyltransferase" evidence="1">
    <location>
        <begin position="71"/>
        <end position="189"/>
    </location>
</feature>
<evidence type="ECO:0000313" key="2">
    <source>
        <dbReference type="EMBL" id="QBM27924.1"/>
    </source>
</evidence>
<keyword evidence="2" id="KW-0808">Transferase</keyword>
<keyword evidence="3" id="KW-1185">Reference proteome</keyword>